<comment type="caution">
    <text evidence="1">The sequence shown here is derived from an EMBL/GenBank/DDBJ whole genome shotgun (WGS) entry which is preliminary data.</text>
</comment>
<name>X1UD95_9ZZZZ</name>
<dbReference type="Pfam" id="PF14559">
    <property type="entry name" value="TPR_19"/>
    <property type="match status" value="1"/>
</dbReference>
<dbReference type="Gene3D" id="1.25.40.10">
    <property type="entry name" value="Tetratricopeptide repeat domain"/>
    <property type="match status" value="1"/>
</dbReference>
<dbReference type="InterPro" id="IPR019734">
    <property type="entry name" value="TPR_rpt"/>
</dbReference>
<dbReference type="PROSITE" id="PS50005">
    <property type="entry name" value="TPR"/>
    <property type="match status" value="1"/>
</dbReference>
<sequence length="133" mass="15639">MLVLLSLWQVRIYYYANRFFNQGERYIEEQNPQKAIDSFHKAIKLNPRLLDAYLYLSKVYLQEEKPSLAVDELLKASNLFPDDPTLLTTLRKAYEKELLQSSQVLKIAVRSKLNPLTTIRAMRPMLSYLSRNL</sequence>
<dbReference type="SMART" id="SM00028">
    <property type="entry name" value="TPR"/>
    <property type="match status" value="2"/>
</dbReference>
<dbReference type="SUPFAM" id="SSF48452">
    <property type="entry name" value="TPR-like"/>
    <property type="match status" value="1"/>
</dbReference>
<reference evidence="1" key="1">
    <citation type="journal article" date="2014" name="Front. Microbiol.">
        <title>High frequency of phylogenetically diverse reductive dehalogenase-homologous genes in deep subseafloor sedimentary metagenomes.</title>
        <authorList>
            <person name="Kawai M."/>
            <person name="Futagami T."/>
            <person name="Toyoda A."/>
            <person name="Takaki Y."/>
            <person name="Nishi S."/>
            <person name="Hori S."/>
            <person name="Arai W."/>
            <person name="Tsubouchi T."/>
            <person name="Morono Y."/>
            <person name="Uchiyama I."/>
            <person name="Ito T."/>
            <person name="Fujiyama A."/>
            <person name="Inagaki F."/>
            <person name="Takami H."/>
        </authorList>
    </citation>
    <scope>NUCLEOTIDE SEQUENCE</scope>
    <source>
        <strain evidence="1">Expedition CK06-06</strain>
    </source>
</reference>
<protein>
    <submittedName>
        <fullName evidence="1">Uncharacterized protein</fullName>
    </submittedName>
</protein>
<proteinExistence type="predicted"/>
<organism evidence="1">
    <name type="scientific">marine sediment metagenome</name>
    <dbReference type="NCBI Taxonomy" id="412755"/>
    <lineage>
        <taxon>unclassified sequences</taxon>
        <taxon>metagenomes</taxon>
        <taxon>ecological metagenomes</taxon>
    </lineage>
</organism>
<feature type="non-terminal residue" evidence="1">
    <location>
        <position position="133"/>
    </location>
</feature>
<dbReference type="InterPro" id="IPR011990">
    <property type="entry name" value="TPR-like_helical_dom_sf"/>
</dbReference>
<gene>
    <name evidence="1" type="ORF">S12H4_36318</name>
</gene>
<accession>X1UD95</accession>
<dbReference type="AlphaFoldDB" id="X1UD95"/>
<dbReference type="EMBL" id="BARW01021643">
    <property type="protein sequence ID" value="GAI90339.1"/>
    <property type="molecule type" value="Genomic_DNA"/>
</dbReference>
<evidence type="ECO:0000313" key="1">
    <source>
        <dbReference type="EMBL" id="GAI90339.1"/>
    </source>
</evidence>